<reference evidence="2 3" key="1">
    <citation type="submission" date="2018-01" db="EMBL/GenBank/DDBJ databases">
        <title>Saezia sanguinis gen. nov., sp. nov., in the order Burkholderiales isolated from human blood.</title>
        <authorList>
            <person name="Medina-Pascual M.J."/>
            <person name="Valdezate S."/>
            <person name="Monzon S."/>
            <person name="Cuesta I."/>
            <person name="Carrasco G."/>
            <person name="Villalon P."/>
            <person name="Saez-Nieto J.A."/>
        </authorList>
    </citation>
    <scope>NUCLEOTIDE SEQUENCE [LARGE SCALE GENOMIC DNA]</scope>
    <source>
        <strain evidence="2 3">CNM695-12</strain>
    </source>
</reference>
<evidence type="ECO:0000259" key="1">
    <source>
        <dbReference type="SMART" id="SM00834"/>
    </source>
</evidence>
<organism evidence="2 3">
    <name type="scientific">Saezia sanguinis</name>
    <dbReference type="NCBI Taxonomy" id="1965230"/>
    <lineage>
        <taxon>Bacteria</taxon>
        <taxon>Pseudomonadati</taxon>
        <taxon>Pseudomonadota</taxon>
        <taxon>Betaproteobacteria</taxon>
        <taxon>Burkholderiales</taxon>
        <taxon>Saeziaceae</taxon>
        <taxon>Saezia</taxon>
    </lineage>
</organism>
<dbReference type="InterPro" id="IPR013429">
    <property type="entry name" value="Regulatory_FmdB_Zinc_ribbon"/>
</dbReference>
<keyword evidence="3" id="KW-1185">Reference proteome</keyword>
<dbReference type="RefSeq" id="WP_126981069.1">
    <property type="nucleotide sequence ID" value="NZ_CAWUGC010000010.1"/>
</dbReference>
<proteinExistence type="predicted"/>
<gene>
    <name evidence="2" type="ORF">CUZ56_02907</name>
</gene>
<evidence type="ECO:0000313" key="3">
    <source>
        <dbReference type="Proteomes" id="UP000286947"/>
    </source>
</evidence>
<dbReference type="Proteomes" id="UP000286947">
    <property type="component" value="Unassembled WGS sequence"/>
</dbReference>
<name>A0A433S9Q1_9BURK</name>
<accession>A0A433S9Q1</accession>
<dbReference type="PANTHER" id="PTHR34404">
    <property type="entry name" value="REGULATORY PROTEIN, FMDB FAMILY"/>
    <property type="match status" value="1"/>
</dbReference>
<dbReference type="EMBL" id="PQSP01000012">
    <property type="protein sequence ID" value="RUS65450.1"/>
    <property type="molecule type" value="Genomic_DNA"/>
</dbReference>
<dbReference type="OrthoDB" id="9813321at2"/>
<evidence type="ECO:0000313" key="2">
    <source>
        <dbReference type="EMBL" id="RUS65450.1"/>
    </source>
</evidence>
<dbReference type="AlphaFoldDB" id="A0A433S9Q1"/>
<dbReference type="PANTHER" id="PTHR34404:SF2">
    <property type="entry name" value="CONSERVED SERINE RICH PROTEIN"/>
    <property type="match status" value="1"/>
</dbReference>
<protein>
    <recommendedName>
        <fullName evidence="1">Putative regulatory protein FmdB zinc ribbon domain-containing protein</fullName>
    </recommendedName>
</protein>
<sequence>MPIYAYRCSHCGHEKDVLQKISDAPPACPECGQSMSKQVTAAAFDLKGSGWYKTDFASQGCPAAASASSADELPCGAAACGCKAAMAD</sequence>
<feature type="domain" description="Putative regulatory protein FmdB zinc ribbon" evidence="1">
    <location>
        <begin position="1"/>
        <end position="40"/>
    </location>
</feature>
<comment type="caution">
    <text evidence="2">The sequence shown here is derived from an EMBL/GenBank/DDBJ whole genome shotgun (WGS) entry which is preliminary data.</text>
</comment>
<dbReference type="Pfam" id="PF09723">
    <property type="entry name" value="Zn_ribbon_8"/>
    <property type="match status" value="1"/>
</dbReference>
<dbReference type="NCBIfam" id="TIGR02605">
    <property type="entry name" value="CxxC_CxxC_SSSS"/>
    <property type="match status" value="1"/>
</dbReference>
<dbReference type="SMART" id="SM00834">
    <property type="entry name" value="CxxC_CXXC_SSSS"/>
    <property type="match status" value="1"/>
</dbReference>